<keyword evidence="2" id="KW-1185">Reference proteome</keyword>
<reference evidence="1" key="1">
    <citation type="submission" date="2022-04" db="EMBL/GenBank/DDBJ databases">
        <title>Genome of the entomopathogenic fungus Entomophthora muscae.</title>
        <authorList>
            <person name="Elya C."/>
            <person name="Lovett B.R."/>
            <person name="Lee E."/>
            <person name="Macias A.M."/>
            <person name="Hajek A.E."/>
            <person name="De Bivort B.L."/>
            <person name="Kasson M.T."/>
            <person name="De Fine Licht H.H."/>
            <person name="Stajich J.E."/>
        </authorList>
    </citation>
    <scope>NUCLEOTIDE SEQUENCE</scope>
    <source>
        <strain evidence="1">Berkeley</strain>
    </source>
</reference>
<comment type="caution">
    <text evidence="1">The sequence shown here is derived from an EMBL/GenBank/DDBJ whole genome shotgun (WGS) entry which is preliminary data.</text>
</comment>
<dbReference type="Proteomes" id="UP001165960">
    <property type="component" value="Unassembled WGS sequence"/>
</dbReference>
<protein>
    <submittedName>
        <fullName evidence="1">Geranylgeranyl transferase type-1 subunit beta</fullName>
        <ecNumber evidence="1">2.5.1.59</ecNumber>
    </submittedName>
</protein>
<proteinExistence type="predicted"/>
<evidence type="ECO:0000313" key="2">
    <source>
        <dbReference type="Proteomes" id="UP001165960"/>
    </source>
</evidence>
<dbReference type="EMBL" id="QTSX02005123">
    <property type="protein sequence ID" value="KAJ9060870.1"/>
    <property type="molecule type" value="Genomic_DNA"/>
</dbReference>
<name>A0ACC2SEY9_9FUNG</name>
<gene>
    <name evidence="1" type="primary">CDC43_3</name>
    <name evidence="1" type="ORF">DSO57_1026284</name>
</gene>
<keyword evidence="1" id="KW-0808">Transferase</keyword>
<sequence length="383" mass="42617">MSSYSDSEDSSPATPRKMNSDSLDEIEPASKPATPKFELKKHVSYFDRCLFLLPHQYSSADCTRVTFGYFCLSALDLLGNLDEAITSDMKKSYIDWIYAQQVHPSKNTEGDEYIYCGFRGSPYCGEGYNPCKGPTEKPIPYDRANLAMTYTALLSLIILGDDFSRVNRKAILGGLKALQQPDGSFVPVYGSNESDQRFTFCAFAVSYVLNNWTFFDVDLAVKYIQSSQTYEYAISQGPNQESHGGSTYCGLASLELAGRLDALSDKEETLKWCLNRQASGFHGRCNKLDDTCYSFWIGASIQILGGIDMINEKNNCNFLYSTQTKMGGFGKYPGGMPDTLHSYMGLAALSLMGQEGVKKIHPSLNISVDAYEFWKTNILPSYS</sequence>
<organism evidence="1 2">
    <name type="scientific">Entomophthora muscae</name>
    <dbReference type="NCBI Taxonomy" id="34485"/>
    <lineage>
        <taxon>Eukaryota</taxon>
        <taxon>Fungi</taxon>
        <taxon>Fungi incertae sedis</taxon>
        <taxon>Zoopagomycota</taxon>
        <taxon>Entomophthoromycotina</taxon>
        <taxon>Entomophthoromycetes</taxon>
        <taxon>Entomophthorales</taxon>
        <taxon>Entomophthoraceae</taxon>
        <taxon>Entomophthora</taxon>
    </lineage>
</organism>
<dbReference type="EC" id="2.5.1.59" evidence="1"/>
<evidence type="ECO:0000313" key="1">
    <source>
        <dbReference type="EMBL" id="KAJ9060870.1"/>
    </source>
</evidence>
<accession>A0ACC2SEY9</accession>